<evidence type="ECO:0000259" key="8">
    <source>
        <dbReference type="PROSITE" id="PS51635"/>
    </source>
</evidence>
<dbReference type="AlphaFoldDB" id="A0A2N8KUZ8"/>
<evidence type="ECO:0000256" key="7">
    <source>
        <dbReference type="SAM" id="SignalP"/>
    </source>
</evidence>
<dbReference type="PROSITE" id="PS51779">
    <property type="entry name" value="POTRA"/>
    <property type="match status" value="1"/>
</dbReference>
<gene>
    <name evidence="10" type="ORF">C1O66_06975</name>
</gene>
<feature type="signal peptide" evidence="7">
    <location>
        <begin position="1"/>
        <end position="25"/>
    </location>
</feature>
<dbReference type="CDD" id="cd07205">
    <property type="entry name" value="Pat_PNPLA6_PNPLA7_NTE1_like"/>
    <property type="match status" value="1"/>
</dbReference>
<evidence type="ECO:0000256" key="6">
    <source>
        <dbReference type="PROSITE-ProRule" id="PRU01161"/>
    </source>
</evidence>
<dbReference type="Proteomes" id="UP000235916">
    <property type="component" value="Unassembled WGS sequence"/>
</dbReference>
<dbReference type="PROSITE" id="PS51635">
    <property type="entry name" value="PNPLA"/>
    <property type="match status" value="1"/>
</dbReference>
<dbReference type="Pfam" id="PF07244">
    <property type="entry name" value="POTRA"/>
    <property type="match status" value="1"/>
</dbReference>
<dbReference type="Gene3D" id="3.10.20.310">
    <property type="entry name" value="membrane protein fhac"/>
    <property type="match status" value="1"/>
</dbReference>
<evidence type="ECO:0000313" key="10">
    <source>
        <dbReference type="EMBL" id="PND37298.1"/>
    </source>
</evidence>
<evidence type="ECO:0000256" key="5">
    <source>
        <dbReference type="ARBA" id="ARBA00023136"/>
    </source>
</evidence>
<keyword evidence="5" id="KW-0472">Membrane</keyword>
<feature type="short sequence motif" description="GXGXXG" evidence="6">
    <location>
        <begin position="53"/>
        <end position="58"/>
    </location>
</feature>
<dbReference type="InterPro" id="IPR034746">
    <property type="entry name" value="POTRA"/>
</dbReference>
<evidence type="ECO:0000256" key="3">
    <source>
        <dbReference type="ARBA" id="ARBA00022963"/>
    </source>
</evidence>
<accession>A0A2N8KUZ8</accession>
<dbReference type="PANTHER" id="PTHR14226:SF29">
    <property type="entry name" value="NEUROPATHY TARGET ESTERASE SWS"/>
    <property type="match status" value="1"/>
</dbReference>
<evidence type="ECO:0000256" key="2">
    <source>
        <dbReference type="ARBA" id="ARBA00022801"/>
    </source>
</evidence>
<keyword evidence="11" id="KW-1185">Reference proteome</keyword>
<dbReference type="EMBL" id="POSP01000003">
    <property type="protein sequence ID" value="PND37298.1"/>
    <property type="molecule type" value="Genomic_DNA"/>
</dbReference>
<keyword evidence="3 6" id="KW-0442">Lipid degradation</keyword>
<dbReference type="OrthoDB" id="5290098at2"/>
<feature type="active site" description="Nucleophile" evidence="6">
    <location>
        <position position="82"/>
    </location>
</feature>
<feature type="short sequence motif" description="GXSXG" evidence="6">
    <location>
        <begin position="80"/>
        <end position="84"/>
    </location>
</feature>
<keyword evidence="7" id="KW-0732">Signal</keyword>
<protein>
    <submittedName>
        <fullName evidence="10">Patatin domain-containing protein</fullName>
    </submittedName>
</protein>
<feature type="chain" id="PRO_5014912322" evidence="7">
    <location>
        <begin position="26"/>
        <end position="751"/>
    </location>
</feature>
<evidence type="ECO:0000256" key="4">
    <source>
        <dbReference type="ARBA" id="ARBA00023098"/>
    </source>
</evidence>
<feature type="domain" description="PNPLA" evidence="8">
    <location>
        <begin position="49"/>
        <end position="243"/>
    </location>
</feature>
<name>A0A2N8KUZ8_9BURK</name>
<dbReference type="GO" id="GO:0016787">
    <property type="term" value="F:hydrolase activity"/>
    <property type="evidence" value="ECO:0007669"/>
    <property type="project" value="UniProtKB-UniRule"/>
</dbReference>
<evidence type="ECO:0000256" key="1">
    <source>
        <dbReference type="ARBA" id="ARBA00004370"/>
    </source>
</evidence>
<feature type="domain" description="POTRA" evidence="9">
    <location>
        <begin position="360"/>
        <end position="431"/>
    </location>
</feature>
<comment type="caution">
    <text evidence="10">The sequence shown here is derived from an EMBL/GenBank/DDBJ whole genome shotgun (WGS) entry which is preliminary data.</text>
</comment>
<dbReference type="PANTHER" id="PTHR14226">
    <property type="entry name" value="NEUROPATHY TARGET ESTERASE/SWISS CHEESE D.MELANOGASTER"/>
    <property type="match status" value="1"/>
</dbReference>
<proteinExistence type="predicted"/>
<dbReference type="InterPro" id="IPR010827">
    <property type="entry name" value="BamA/TamA_POTRA"/>
</dbReference>
<keyword evidence="4 6" id="KW-0443">Lipid metabolism</keyword>
<dbReference type="GO" id="GO:0019867">
    <property type="term" value="C:outer membrane"/>
    <property type="evidence" value="ECO:0007669"/>
    <property type="project" value="InterPro"/>
</dbReference>
<feature type="short sequence motif" description="DGA/G" evidence="6">
    <location>
        <begin position="230"/>
        <end position="232"/>
    </location>
</feature>
<dbReference type="Gene3D" id="3.40.1090.10">
    <property type="entry name" value="Cytosolic phospholipase A2 catalytic domain"/>
    <property type="match status" value="2"/>
</dbReference>
<dbReference type="InterPro" id="IPR002641">
    <property type="entry name" value="PNPLA_dom"/>
</dbReference>
<dbReference type="InterPro" id="IPR050301">
    <property type="entry name" value="NTE"/>
</dbReference>
<dbReference type="InterPro" id="IPR016035">
    <property type="entry name" value="Acyl_Trfase/lysoPLipase"/>
</dbReference>
<keyword evidence="2 6" id="KW-0378">Hydrolase</keyword>
<dbReference type="Pfam" id="PF01734">
    <property type="entry name" value="Patatin"/>
    <property type="match status" value="1"/>
</dbReference>
<sequence length="751" mass="80740">MPLLPRLFCLTLALGLALGCTGSPAQTVLPGDPPIAPIRADGQRAKIGLVLSGGGVRGLAHIGVLKVLRERKIPVDLVVGTSMGAVVGGAYASGRSIEEMEAFVQHTDWPSVLADRPPRQNLSFRRREEDQTIPSRLELGVDPRGGRTTLPPSAAGNSALEAALESLVRGEQAETPISQLRLPFRALATDLLNGDLVEMVDTPLFLAMRASMAVPGVFSPVRVNGRAVVDGGLVRNLGVDVARKMGADIIIAVNVGSPLLEEREITSAVGVANQMLQILTNQNVAQSLRELRSVDVLIDPDLGNISFMDFSRFEEAMRSGERAAQAALERLTPLAVDDEHFARFEQGRLREPAPLSQQALPLASLKIEGTQRSNPKALREELGLHVGKPASPEDIKRATAALYGLGDFERIDAQVSDVEGQRHLTLHVQEAEWAHNRLRFGLSLKSNFGDTNGFTISAMHVSTWLNRWGAELRSSASLGENRGLSFDLIQPLGAGSPWYLNLVSNTESTNTDLHDAFGRRSMRLSVGQAGTELAIGRRLSNWGDVRLGAVRASGSVRAVIPEPAENPNLKYRVRGAFAELRTDTLDSLAFPSRGHMVSLRLQYASTTHGTDALNAGAMGLAAFRAGRWAGHVYTEWQHAALGSAGGSLGGFLRLSGTNENSLEGRTLGFGRLVMARRIGEMPIGLGGAIRAGMSLELGGIIRDRELFDRSQLKLAGSTFLAFDTRFGPFYLALGGTYKGQGTAYLFLGPTW</sequence>
<dbReference type="RefSeq" id="WP_102767217.1">
    <property type="nucleotide sequence ID" value="NZ_POSP01000003.1"/>
</dbReference>
<evidence type="ECO:0000313" key="11">
    <source>
        <dbReference type="Proteomes" id="UP000235916"/>
    </source>
</evidence>
<comment type="subcellular location">
    <subcellularLocation>
        <location evidence="1">Membrane</location>
    </subcellularLocation>
</comment>
<dbReference type="GO" id="GO:0016042">
    <property type="term" value="P:lipid catabolic process"/>
    <property type="evidence" value="ECO:0007669"/>
    <property type="project" value="UniProtKB-UniRule"/>
</dbReference>
<feature type="active site" description="Proton acceptor" evidence="6">
    <location>
        <position position="230"/>
    </location>
</feature>
<dbReference type="PROSITE" id="PS51257">
    <property type="entry name" value="PROKAR_LIPOPROTEIN"/>
    <property type="match status" value="1"/>
</dbReference>
<evidence type="ECO:0000259" key="9">
    <source>
        <dbReference type="PROSITE" id="PS51779"/>
    </source>
</evidence>
<dbReference type="Gene3D" id="2.40.160.50">
    <property type="entry name" value="membrane protein fhac: a member of the omp85/tpsb transporter family"/>
    <property type="match status" value="1"/>
</dbReference>
<organism evidence="10 11">
    <name type="scientific">Kinneretia aquatilis</name>
    <dbReference type="NCBI Taxonomy" id="2070761"/>
    <lineage>
        <taxon>Bacteria</taxon>
        <taxon>Pseudomonadati</taxon>
        <taxon>Pseudomonadota</taxon>
        <taxon>Betaproteobacteria</taxon>
        <taxon>Burkholderiales</taxon>
        <taxon>Sphaerotilaceae</taxon>
        <taxon>Roseateles</taxon>
    </lineage>
</organism>
<reference evidence="10 11" key="1">
    <citation type="submission" date="2018-01" db="EMBL/GenBank/DDBJ databases">
        <title>Draft genome sequence of Paucibacter aquatile CR182 isolated from freshwater of the Nakdong River.</title>
        <authorList>
            <person name="Choi A."/>
            <person name="Chung E.J."/>
        </authorList>
    </citation>
    <scope>NUCLEOTIDE SEQUENCE [LARGE SCALE GENOMIC DNA]</scope>
    <source>
        <strain evidence="10 11">CR182</strain>
    </source>
</reference>
<dbReference type="SUPFAM" id="SSF52151">
    <property type="entry name" value="FabD/lysophospholipase-like"/>
    <property type="match status" value="1"/>
</dbReference>